<reference evidence="1 2" key="1">
    <citation type="submission" date="2019-04" db="EMBL/GenBank/DDBJ databases">
        <title>Rhodococcus oryzae sp. nov., a novel actinomycete isolated from rhizosphere soil of rice (Oryza sativa L.).</title>
        <authorList>
            <person name="Li C."/>
        </authorList>
    </citation>
    <scope>NUCLEOTIDE SEQUENCE [LARGE SCALE GENOMIC DNA]</scope>
    <source>
        <strain evidence="1 2">NEAU-CX67</strain>
    </source>
</reference>
<comment type="caution">
    <text evidence="1">The sequence shown here is derived from an EMBL/GenBank/DDBJ whole genome shotgun (WGS) entry which is preliminary data.</text>
</comment>
<sequence length="270" mass="27809">MSDNVLTSSTIRRLTAGVAVTTLLTAGLAAGTGSAAAEGFGSDGGSAIAEAAIADDIDISDWFTNAPGSADNPTAFGSSDVSATATFGDLKVTKANVGRDTRLAGDTLTYRTTVATTGGQIGEITQLLAIEPNGMQGYFDGAWGGGMLTPVDGSAKVSYTAADGTRKTEAAHLTWTKWTLPDGGTVSGWELSTAGWQISATETLVLETTYRWTDMSKMNQVGYEWFRSNIDTGVAMDVPGLGIVAKPAMGMPVSCYKECMAPAGSLPFGS</sequence>
<dbReference type="Proteomes" id="UP000305109">
    <property type="component" value="Unassembled WGS sequence"/>
</dbReference>
<gene>
    <name evidence="1" type="ORF">FCG67_02210</name>
</gene>
<evidence type="ECO:0000313" key="1">
    <source>
        <dbReference type="EMBL" id="TJZ81459.1"/>
    </source>
</evidence>
<proteinExistence type="predicted"/>
<evidence type="ECO:0000313" key="2">
    <source>
        <dbReference type="Proteomes" id="UP000305109"/>
    </source>
</evidence>
<accession>A0ABY2RQV9</accession>
<keyword evidence="2" id="KW-1185">Reference proteome</keyword>
<protein>
    <submittedName>
        <fullName evidence="1">Uncharacterized protein</fullName>
    </submittedName>
</protein>
<name>A0ABY2RQV9_9NOCA</name>
<organism evidence="1 2">
    <name type="scientific">Rhodococcus oryzae</name>
    <dbReference type="NCBI Taxonomy" id="2571143"/>
    <lineage>
        <taxon>Bacteria</taxon>
        <taxon>Bacillati</taxon>
        <taxon>Actinomycetota</taxon>
        <taxon>Actinomycetes</taxon>
        <taxon>Mycobacteriales</taxon>
        <taxon>Nocardiaceae</taxon>
        <taxon>Rhodococcus</taxon>
    </lineage>
</organism>
<dbReference type="RefSeq" id="WP_136906697.1">
    <property type="nucleotide sequence ID" value="NZ_SUMD01000001.1"/>
</dbReference>
<dbReference type="EMBL" id="SUMD01000001">
    <property type="protein sequence ID" value="TJZ81459.1"/>
    <property type="molecule type" value="Genomic_DNA"/>
</dbReference>